<dbReference type="EMBL" id="UINC01000325">
    <property type="protein sequence ID" value="SUZ53313.1"/>
    <property type="molecule type" value="Genomic_DNA"/>
</dbReference>
<sequence>MSAENKAVEHWGLANAMTMMQQLGMIPEN</sequence>
<dbReference type="AlphaFoldDB" id="A0A381NIF5"/>
<protein>
    <submittedName>
        <fullName evidence="1">Uncharacterized protein</fullName>
    </submittedName>
</protein>
<name>A0A381NIF5_9ZZZZ</name>
<gene>
    <name evidence="1" type="ORF">METZ01_LOCUS6167</name>
</gene>
<evidence type="ECO:0000313" key="1">
    <source>
        <dbReference type="EMBL" id="SUZ53313.1"/>
    </source>
</evidence>
<dbReference type="Gene3D" id="3.10.450.50">
    <property type="match status" value="1"/>
</dbReference>
<accession>A0A381NIF5</accession>
<proteinExistence type="predicted"/>
<reference evidence="1" key="1">
    <citation type="submission" date="2018-05" db="EMBL/GenBank/DDBJ databases">
        <authorList>
            <person name="Lanie J.A."/>
            <person name="Ng W.-L."/>
            <person name="Kazmierczak K.M."/>
            <person name="Andrzejewski T.M."/>
            <person name="Davidsen T.M."/>
            <person name="Wayne K.J."/>
            <person name="Tettelin H."/>
            <person name="Glass J.I."/>
            <person name="Rusch D."/>
            <person name="Podicherti R."/>
            <person name="Tsui H.-C.T."/>
            <person name="Winkler M.E."/>
        </authorList>
    </citation>
    <scope>NUCLEOTIDE SEQUENCE</scope>
</reference>
<organism evidence="1">
    <name type="scientific">marine metagenome</name>
    <dbReference type="NCBI Taxonomy" id="408172"/>
    <lineage>
        <taxon>unclassified sequences</taxon>
        <taxon>metagenomes</taxon>
        <taxon>ecological metagenomes</taxon>
    </lineage>
</organism>